<dbReference type="GeneID" id="92005774"/>
<evidence type="ECO:0000256" key="1">
    <source>
        <dbReference type="ARBA" id="ARBA00004123"/>
    </source>
</evidence>
<feature type="compositionally biased region" description="Basic and acidic residues" evidence="8">
    <location>
        <begin position="91"/>
        <end position="109"/>
    </location>
</feature>
<evidence type="ECO:0000256" key="2">
    <source>
        <dbReference type="ARBA" id="ARBA00022723"/>
    </source>
</evidence>
<evidence type="ECO:0000256" key="6">
    <source>
        <dbReference type="ARBA" id="ARBA00023163"/>
    </source>
</evidence>
<feature type="region of interest" description="Disordered" evidence="8">
    <location>
        <begin position="1"/>
        <end position="245"/>
    </location>
</feature>
<accession>A0ABR3CQ08</accession>
<keyword evidence="5" id="KW-0805">Transcription regulation</keyword>
<evidence type="ECO:0000256" key="3">
    <source>
        <dbReference type="ARBA" id="ARBA00022771"/>
    </source>
</evidence>
<evidence type="ECO:0000256" key="8">
    <source>
        <dbReference type="SAM" id="MobiDB-lite"/>
    </source>
</evidence>
<dbReference type="Proteomes" id="UP001430584">
    <property type="component" value="Unassembled WGS sequence"/>
</dbReference>
<evidence type="ECO:0000256" key="7">
    <source>
        <dbReference type="ARBA" id="ARBA00023242"/>
    </source>
</evidence>
<organism evidence="10 11">
    <name type="scientific">Diplodia seriata</name>
    <dbReference type="NCBI Taxonomy" id="420778"/>
    <lineage>
        <taxon>Eukaryota</taxon>
        <taxon>Fungi</taxon>
        <taxon>Dikarya</taxon>
        <taxon>Ascomycota</taxon>
        <taxon>Pezizomycotina</taxon>
        <taxon>Dothideomycetes</taxon>
        <taxon>Dothideomycetes incertae sedis</taxon>
        <taxon>Botryosphaeriales</taxon>
        <taxon>Botryosphaeriaceae</taxon>
        <taxon>Diplodia</taxon>
    </lineage>
</organism>
<keyword evidence="3" id="KW-0863">Zinc-finger</keyword>
<evidence type="ECO:0000313" key="11">
    <source>
        <dbReference type="Proteomes" id="UP001430584"/>
    </source>
</evidence>
<dbReference type="InterPro" id="IPR044867">
    <property type="entry name" value="DEUBAD_dom"/>
</dbReference>
<keyword evidence="11" id="KW-1185">Reference proteome</keyword>
<comment type="caution">
    <text evidence="10">The sequence shown here is derived from an EMBL/GenBank/DDBJ whole genome shotgun (WGS) entry which is preliminary data.</text>
</comment>
<feature type="compositionally biased region" description="Low complexity" evidence="8">
    <location>
        <begin position="51"/>
        <end position="63"/>
    </location>
</feature>
<dbReference type="RefSeq" id="XP_066635747.1">
    <property type="nucleotide sequence ID" value="XM_066773180.1"/>
</dbReference>
<evidence type="ECO:0000256" key="4">
    <source>
        <dbReference type="ARBA" id="ARBA00022833"/>
    </source>
</evidence>
<dbReference type="InterPro" id="IPR028020">
    <property type="entry name" value="ASX_DEUBAD_dom"/>
</dbReference>
<keyword evidence="2" id="KW-0479">Metal-binding</keyword>
<comment type="subcellular location">
    <subcellularLocation>
        <location evidence="1">Nucleus</location>
    </subcellularLocation>
</comment>
<dbReference type="EMBL" id="JAJVCZ030000002">
    <property type="protein sequence ID" value="KAL0262718.1"/>
    <property type="molecule type" value="Genomic_DNA"/>
</dbReference>
<feature type="compositionally biased region" description="Basic and acidic residues" evidence="8">
    <location>
        <begin position="18"/>
        <end position="33"/>
    </location>
</feature>
<dbReference type="PROSITE" id="PS51916">
    <property type="entry name" value="DEUBAD"/>
    <property type="match status" value="1"/>
</dbReference>
<gene>
    <name evidence="10" type="ORF">SLS55_001689</name>
</gene>
<keyword evidence="7" id="KW-0539">Nucleus</keyword>
<evidence type="ECO:0000256" key="5">
    <source>
        <dbReference type="ARBA" id="ARBA00023015"/>
    </source>
</evidence>
<feature type="compositionally biased region" description="Polar residues" evidence="8">
    <location>
        <begin position="1"/>
        <end position="17"/>
    </location>
</feature>
<feature type="domain" description="DEUBAD" evidence="9">
    <location>
        <begin position="268"/>
        <end position="387"/>
    </location>
</feature>
<keyword evidence="4" id="KW-0862">Zinc</keyword>
<evidence type="ECO:0000259" key="9">
    <source>
        <dbReference type="PROSITE" id="PS51916"/>
    </source>
</evidence>
<dbReference type="Pfam" id="PF13919">
    <property type="entry name" value="ASXH"/>
    <property type="match status" value="1"/>
</dbReference>
<feature type="compositionally biased region" description="Polar residues" evidence="8">
    <location>
        <begin position="147"/>
        <end position="157"/>
    </location>
</feature>
<protein>
    <recommendedName>
        <fullName evidence="9">DEUBAD domain-containing protein</fullName>
    </recommendedName>
</protein>
<keyword evidence="6" id="KW-0804">Transcription</keyword>
<name>A0ABR3CQ08_9PEZI</name>
<sequence>MDPSEKAQTGPTGQAESGKQELAEMGGADKDDFSETETMAAIEASRRDSDPSSSNPMQSPSNPGKTKGEGANISKKRVKTSTATPTKSSRYKKDVNTHHSDAAEVHQDNDTAMADLGVETATSPGPASSRRSRKRGAPTKRNDGPAPSSSAAKVSQEQGEDDSAHDTDTLMAGTGDKTVSERGSREQSAPATTEEAPRRSGRRSTRKTYQEEDSDADFEIAPTPPQSGGKMAPTSRGGNSRIWKPDYLLQDPKSKLAKADVSVSLLVSQSPLHFSNALQAILKDPRAWTSLSPAQQSIIISLLPNVPALAPDPADPTASLPNIPQQMLSCNDAFRADISMFQFDLSEGRLEPEWQHDGLVAMERRARGEFDEWKEKEVEAFWGQKQKLSYDVIAGESSTVKLEELIAAGCWQVGDVWVYTRSFGRGKNAVKIEKEATITSITEDNRITFRLPDGQRKFSSGTAGEDVETEPLDGLQALADKVIETDGRIGSWRGVNAWKEIRCFRKNQDIGSPWEIREVYWARQQGSDGA</sequence>
<proteinExistence type="predicted"/>
<reference evidence="10 11" key="1">
    <citation type="submission" date="2024-02" db="EMBL/GenBank/DDBJ databases">
        <title>De novo assembly and annotation of 12 fungi associated with fruit tree decline syndrome in Ontario, Canada.</title>
        <authorList>
            <person name="Sulman M."/>
            <person name="Ellouze W."/>
            <person name="Ilyukhin E."/>
        </authorList>
    </citation>
    <scope>NUCLEOTIDE SEQUENCE [LARGE SCALE GENOMIC DNA]</scope>
    <source>
        <strain evidence="10 11">FDS-637</strain>
    </source>
</reference>
<evidence type="ECO:0000313" key="10">
    <source>
        <dbReference type="EMBL" id="KAL0262718.1"/>
    </source>
</evidence>